<dbReference type="InterPro" id="IPR039424">
    <property type="entry name" value="SBP_5"/>
</dbReference>
<name>A0A0P0Z317_9HYPH</name>
<feature type="chain" id="PRO_5006058037" evidence="4">
    <location>
        <begin position="27"/>
        <end position="611"/>
    </location>
</feature>
<reference evidence="6" key="1">
    <citation type="journal article" date="2015" name="Proc. Natl. Acad. Sci. U.S.A.">
        <title>Bacterial clade with the ribosomal RNA operon on a small plasmid rather than the chromosome.</title>
        <authorList>
            <person name="Anda M."/>
            <person name="Ohtsubo Y."/>
            <person name="Okubo T."/>
            <person name="Sugawara M."/>
            <person name="Nagata Y."/>
            <person name="Tsuda M."/>
            <person name="Minamisawa K."/>
            <person name="Mitsui H."/>
        </authorList>
    </citation>
    <scope>NUCLEOTIDE SEQUENCE</scope>
    <source>
        <strain evidence="6">JCM 14755</strain>
    </source>
</reference>
<proteinExistence type="inferred from homology"/>
<dbReference type="RefSeq" id="WP_062226186.1">
    <property type="nucleotide sequence ID" value="NZ_BBWR01000002.1"/>
</dbReference>
<dbReference type="Gene3D" id="3.40.190.10">
    <property type="entry name" value="Periplasmic binding protein-like II"/>
    <property type="match status" value="1"/>
</dbReference>
<organism evidence="6">
    <name type="scientific">Aureimonas frigidaquae</name>
    <dbReference type="NCBI Taxonomy" id="424757"/>
    <lineage>
        <taxon>Bacteria</taxon>
        <taxon>Pseudomonadati</taxon>
        <taxon>Pseudomonadota</taxon>
        <taxon>Alphaproteobacteria</taxon>
        <taxon>Hyphomicrobiales</taxon>
        <taxon>Aurantimonadaceae</taxon>
        <taxon>Aureimonas</taxon>
    </lineage>
</organism>
<dbReference type="SUPFAM" id="SSF53850">
    <property type="entry name" value="Periplasmic binding protein-like II"/>
    <property type="match status" value="1"/>
</dbReference>
<dbReference type="GO" id="GO:1904680">
    <property type="term" value="F:peptide transmembrane transporter activity"/>
    <property type="evidence" value="ECO:0007669"/>
    <property type="project" value="TreeGrafter"/>
</dbReference>
<sequence>MPKARTVLRASLSALFMLAGVTDLHAQDAAPAHAIAMHGAPALDAGFASFPFVNPDAPKGGRMVYGVVGDFDNLNPVTVRGALTTARGIFADTEFGNLVFEPLMLRSPDEPFTLYGLLAESVTTDAERSFVEFQLDPRARFSDGAPVRVKDVLFTTQMLQQQGVVRPQYTSWLSRVARIEKVGERGVRFTFNERADRELPLLLAGLPVFPEHGFERDTFGNTTLRPLVGSGPYRIATVEPGQRIVYRRNPDYWARDLPVKRGLDNYDEIVVEYFRDANSQFEAFKKGIFYLYPDANPRHWRTAYGFPAVTQGHIIRETFATGRPAVLNAMFFNTRRETFANPQVRRALAMLFDFEWANANLYYDAFRRTSGFFDNTELSSLDRPASAGERALIERLGVDIPSDILSGTWRQPVSDGTGGDRAVLRAATDLLLAQGYRFDGGRLVRPDGAPLTFEILVQNLDQQRTALAYARTLARIGVAANIRQADDAQYQLRKQTFDYDMLFSAFNGTLSPGAEQVGRWGSAARNAPGSFNYAGVADPAVDAAIDAIVGARTREDYVDAVRAYDRLLISGFYVVPLYYLTDQWLARWSFIEHPDRIPLTGYYLPAFWRAP</sequence>
<keyword evidence="3 4" id="KW-0732">Signal</keyword>
<dbReference type="AlphaFoldDB" id="A0A0P0Z317"/>
<evidence type="ECO:0000256" key="1">
    <source>
        <dbReference type="ARBA" id="ARBA00004418"/>
    </source>
</evidence>
<evidence type="ECO:0000259" key="5">
    <source>
        <dbReference type="Pfam" id="PF00496"/>
    </source>
</evidence>
<dbReference type="Gene3D" id="3.10.105.10">
    <property type="entry name" value="Dipeptide-binding Protein, Domain 3"/>
    <property type="match status" value="1"/>
</dbReference>
<dbReference type="PANTHER" id="PTHR30290:SF64">
    <property type="entry name" value="ABC TRANSPORTER PERIPLASMIC BINDING PROTEIN"/>
    <property type="match status" value="1"/>
</dbReference>
<evidence type="ECO:0000313" key="6">
    <source>
        <dbReference type="EMBL" id="BAT28354.1"/>
    </source>
</evidence>
<protein>
    <submittedName>
        <fullName evidence="6">Peptide ABC transporter, periplasmic peptide-binding protein</fullName>
    </submittedName>
</protein>
<dbReference type="GO" id="GO:0015833">
    <property type="term" value="P:peptide transport"/>
    <property type="evidence" value="ECO:0007669"/>
    <property type="project" value="TreeGrafter"/>
</dbReference>
<evidence type="ECO:0000256" key="3">
    <source>
        <dbReference type="ARBA" id="ARBA00022729"/>
    </source>
</evidence>
<dbReference type="PIRSF" id="PIRSF002741">
    <property type="entry name" value="MppA"/>
    <property type="match status" value="1"/>
</dbReference>
<dbReference type="EMBL" id="LC066377">
    <property type="protein sequence ID" value="BAT28354.1"/>
    <property type="molecule type" value="Genomic_DNA"/>
</dbReference>
<dbReference type="GO" id="GO:0030288">
    <property type="term" value="C:outer membrane-bounded periplasmic space"/>
    <property type="evidence" value="ECO:0007669"/>
    <property type="project" value="TreeGrafter"/>
</dbReference>
<dbReference type="GO" id="GO:0042884">
    <property type="term" value="P:microcin transport"/>
    <property type="evidence" value="ECO:0007669"/>
    <property type="project" value="TreeGrafter"/>
</dbReference>
<dbReference type="CDD" id="cd08497">
    <property type="entry name" value="MbnE-like"/>
    <property type="match status" value="1"/>
</dbReference>
<comment type="subcellular location">
    <subcellularLocation>
        <location evidence="1">Periplasm</location>
    </subcellularLocation>
</comment>
<evidence type="ECO:0000256" key="2">
    <source>
        <dbReference type="ARBA" id="ARBA00005695"/>
    </source>
</evidence>
<accession>A0A0P0Z317</accession>
<dbReference type="GO" id="GO:0043190">
    <property type="term" value="C:ATP-binding cassette (ABC) transporter complex"/>
    <property type="evidence" value="ECO:0007669"/>
    <property type="project" value="InterPro"/>
</dbReference>
<dbReference type="Pfam" id="PF00496">
    <property type="entry name" value="SBP_bac_5"/>
    <property type="match status" value="1"/>
</dbReference>
<comment type="similarity">
    <text evidence="2">Belongs to the bacterial solute-binding protein 5 family.</text>
</comment>
<dbReference type="InterPro" id="IPR000914">
    <property type="entry name" value="SBP_5_dom"/>
</dbReference>
<feature type="signal peptide" evidence="4">
    <location>
        <begin position="1"/>
        <end position="26"/>
    </location>
</feature>
<dbReference type="PANTHER" id="PTHR30290">
    <property type="entry name" value="PERIPLASMIC BINDING COMPONENT OF ABC TRANSPORTER"/>
    <property type="match status" value="1"/>
</dbReference>
<dbReference type="InterPro" id="IPR030678">
    <property type="entry name" value="Peptide/Ni-bd"/>
</dbReference>
<feature type="domain" description="Solute-binding protein family 5" evidence="5">
    <location>
        <begin position="114"/>
        <end position="525"/>
    </location>
</feature>
<evidence type="ECO:0000256" key="4">
    <source>
        <dbReference type="SAM" id="SignalP"/>
    </source>
</evidence>